<organism evidence="1 2">
    <name type="scientific">Vibrio vulnificus</name>
    <dbReference type="NCBI Taxonomy" id="672"/>
    <lineage>
        <taxon>Bacteria</taxon>
        <taxon>Pseudomonadati</taxon>
        <taxon>Pseudomonadota</taxon>
        <taxon>Gammaproteobacteria</taxon>
        <taxon>Vibrionales</taxon>
        <taxon>Vibrionaceae</taxon>
        <taxon>Vibrio</taxon>
    </lineage>
</organism>
<dbReference type="EMBL" id="PDGH01000074">
    <property type="protein sequence ID" value="POB48557.1"/>
    <property type="molecule type" value="Genomic_DNA"/>
</dbReference>
<dbReference type="AlphaFoldDB" id="A0A2S3R4C2"/>
<gene>
    <name evidence="1" type="ORF">CRN52_08315</name>
</gene>
<name>A0A2S3R4C2_VIBVL</name>
<evidence type="ECO:0000313" key="2">
    <source>
        <dbReference type="Proteomes" id="UP000237466"/>
    </source>
</evidence>
<reference evidence="1 2" key="1">
    <citation type="journal article" date="2018" name="Front. Microbiol.">
        <title>Phylogeny of Vibrio vulnificus from the Analysis of the Core-Genome: Implications for Intra-Species Taxonomy.</title>
        <authorList>
            <person name="Roig F.J."/>
            <person name="Gonzalez-Candelas F."/>
            <person name="Sanjuan E."/>
            <person name="Fouz B."/>
            <person name="Feil E.J."/>
            <person name="Llorens C."/>
            <person name="Baker-Austin C."/>
            <person name="Oliver J.D."/>
            <person name="Danin-Poleg Y."/>
            <person name="Gibas C.J."/>
            <person name="Kashi Y."/>
            <person name="Gulig P.A."/>
            <person name="Morrison S.S."/>
            <person name="Amaro C."/>
        </authorList>
    </citation>
    <scope>NUCLEOTIDE SEQUENCE [LARGE SCALE GENOMIC DNA]</scope>
    <source>
        <strain evidence="1 2">CECT4608</strain>
    </source>
</reference>
<comment type="caution">
    <text evidence="1">The sequence shown here is derived from an EMBL/GenBank/DDBJ whole genome shotgun (WGS) entry which is preliminary data.</text>
</comment>
<dbReference type="Proteomes" id="UP000237466">
    <property type="component" value="Unassembled WGS sequence"/>
</dbReference>
<sequence length="50" mass="5774">MFAKKREEIKKQPIGFPFVQLLDILTVNCIKRQVTYEAVNATPTTSFRSD</sequence>
<protein>
    <submittedName>
        <fullName evidence="1">SOS-response transcriptional repressor</fullName>
    </submittedName>
</protein>
<proteinExistence type="predicted"/>
<accession>A0A2S3R4C2</accession>
<evidence type="ECO:0000313" key="1">
    <source>
        <dbReference type="EMBL" id="POB48557.1"/>
    </source>
</evidence>